<dbReference type="AlphaFoldDB" id="A0A6J4P7K8"/>
<gene>
    <name evidence="2" type="ORF">AVDCRST_MAG66-1897</name>
</gene>
<reference evidence="2" key="1">
    <citation type="submission" date="2020-02" db="EMBL/GenBank/DDBJ databases">
        <authorList>
            <person name="Meier V. D."/>
        </authorList>
    </citation>
    <scope>NUCLEOTIDE SEQUENCE</scope>
    <source>
        <strain evidence="2">AVDCRST_MAG66</strain>
    </source>
</reference>
<sequence length="93" mass="10165">CRPRRPAVCREPRVRSGRVRIRWGRAGRDGSGRAGAARVSASTPTADTRSLARRSIPAVRDGRKAVRHRAVDATTVHPVPGDPPAPRARESRR</sequence>
<feature type="non-terminal residue" evidence="2">
    <location>
        <position position="93"/>
    </location>
</feature>
<evidence type="ECO:0000256" key="1">
    <source>
        <dbReference type="SAM" id="MobiDB-lite"/>
    </source>
</evidence>
<proteinExistence type="predicted"/>
<evidence type="ECO:0000313" key="2">
    <source>
        <dbReference type="EMBL" id="CAA9408526.1"/>
    </source>
</evidence>
<feature type="region of interest" description="Disordered" evidence="1">
    <location>
        <begin position="25"/>
        <end position="93"/>
    </location>
</feature>
<feature type="non-terminal residue" evidence="2">
    <location>
        <position position="1"/>
    </location>
</feature>
<organism evidence="2">
    <name type="scientific">uncultured Pseudonocardia sp</name>
    <dbReference type="NCBI Taxonomy" id="211455"/>
    <lineage>
        <taxon>Bacteria</taxon>
        <taxon>Bacillati</taxon>
        <taxon>Actinomycetota</taxon>
        <taxon>Actinomycetes</taxon>
        <taxon>Pseudonocardiales</taxon>
        <taxon>Pseudonocardiaceae</taxon>
        <taxon>Pseudonocardia</taxon>
        <taxon>environmental samples</taxon>
    </lineage>
</organism>
<protein>
    <submittedName>
        <fullName evidence="2">Uncharacterized protein</fullName>
    </submittedName>
</protein>
<dbReference type="EMBL" id="CADCUS010000276">
    <property type="protein sequence ID" value="CAA9408526.1"/>
    <property type="molecule type" value="Genomic_DNA"/>
</dbReference>
<name>A0A6J4P7K8_9PSEU</name>
<accession>A0A6J4P7K8</accession>